<name>A0ACD5VL00_AVESA</name>
<protein>
    <submittedName>
        <fullName evidence="1">Uncharacterized protein</fullName>
    </submittedName>
</protein>
<keyword evidence="2" id="KW-1185">Reference proteome</keyword>
<evidence type="ECO:0000313" key="2">
    <source>
        <dbReference type="Proteomes" id="UP001732700"/>
    </source>
</evidence>
<organism evidence="1 2">
    <name type="scientific">Avena sativa</name>
    <name type="common">Oat</name>
    <dbReference type="NCBI Taxonomy" id="4498"/>
    <lineage>
        <taxon>Eukaryota</taxon>
        <taxon>Viridiplantae</taxon>
        <taxon>Streptophyta</taxon>
        <taxon>Embryophyta</taxon>
        <taxon>Tracheophyta</taxon>
        <taxon>Spermatophyta</taxon>
        <taxon>Magnoliopsida</taxon>
        <taxon>Liliopsida</taxon>
        <taxon>Poales</taxon>
        <taxon>Poaceae</taxon>
        <taxon>BOP clade</taxon>
        <taxon>Pooideae</taxon>
        <taxon>Poodae</taxon>
        <taxon>Poeae</taxon>
        <taxon>Poeae Chloroplast Group 1 (Aveneae type)</taxon>
        <taxon>Aveninae</taxon>
        <taxon>Avena</taxon>
    </lineage>
</organism>
<dbReference type="Proteomes" id="UP001732700">
    <property type="component" value="Chromosome 3C"/>
</dbReference>
<dbReference type="EnsemblPlants" id="AVESA.00010b.r2.3CG0463410.1">
    <property type="protein sequence ID" value="AVESA.00010b.r2.3CG0463410.1.CDS"/>
    <property type="gene ID" value="AVESA.00010b.r2.3CG0463410"/>
</dbReference>
<reference evidence="1" key="2">
    <citation type="submission" date="2025-09" db="UniProtKB">
        <authorList>
            <consortium name="EnsemblPlants"/>
        </authorList>
    </citation>
    <scope>IDENTIFICATION</scope>
</reference>
<reference evidence="1" key="1">
    <citation type="submission" date="2021-05" db="EMBL/GenBank/DDBJ databases">
        <authorList>
            <person name="Scholz U."/>
            <person name="Mascher M."/>
            <person name="Fiebig A."/>
        </authorList>
    </citation>
    <scope>NUCLEOTIDE SEQUENCE [LARGE SCALE GENOMIC DNA]</scope>
</reference>
<evidence type="ECO:0000313" key="1">
    <source>
        <dbReference type="EnsemblPlants" id="AVESA.00010b.r2.3CG0463410.1.CDS"/>
    </source>
</evidence>
<proteinExistence type="predicted"/>
<accession>A0ACD5VL00</accession>
<sequence length="575" mass="63790">MLHQENSEVFVRHHSEQLACGNLRGTDDGRSNFLPEKYHIATEWNATAYLVNTASADKEVTFDCNKRPASIDVPDMVDCKRMKQEDQSISEKDLVADAYTNVPEYKSHRTSERIFDPLGYGSEESEDEGVDLPVHFSLAHTYVEDYLRSASYYQREDIYSTVGLCATRKTVPIGPNYQAELPECASGKKMSAVDDCADVSSSSHICDRSEADSDKWIGNCVIPMPCSVELSSVLKPVCCKEDCSCVDADSIECVRKHVKEGRGRLMGALGPNTFKELGFFDMGEEVALRWTEAEEHLFQDVVSLNPASLGRNFWDELLLAFPFKTSKELVSYYFNVFMLRKRAEQNRFDPINVDSDNDEWAGSDEDEFAVTEKGDNDFPIESLTDQDDGACNHVSLNENLHEESSEEDELDCSSAERKESYCADGDAMVSGLPVLSFMDHNEEAAMFGTGDAQDDSCTSFEAHHVGVADGTPIDIGGDHYGDDDFGGVADHGYFGGHCDLKAWDIGRDHYGDDDFGGVADHGYFGGHCDPKAWDIGFSSVWEKDEFLSKNNVIEEIFGKGSCENGNDSSSDQGIM</sequence>